<reference evidence="1" key="1">
    <citation type="journal article" date="2009" name="PLoS Genet.">
        <title>Sequencing, mapping, and analysis of 27,455 maize full-length cDNAs.</title>
        <authorList>
            <person name="Soderlund C."/>
            <person name="Descour A."/>
            <person name="Kudrna D."/>
            <person name="Bomhoff M."/>
            <person name="Boyd L."/>
            <person name="Currie J."/>
            <person name="Angelova A."/>
            <person name="Collura K."/>
            <person name="Wissotski M."/>
            <person name="Ashley E."/>
            <person name="Morrow D."/>
            <person name="Fernandes J."/>
            <person name="Walbot V."/>
            <person name="Yu Y."/>
        </authorList>
    </citation>
    <scope>NUCLEOTIDE SEQUENCE</scope>
    <source>
        <strain evidence="1">B73</strain>
    </source>
</reference>
<dbReference type="AlphaFoldDB" id="C0PLC1"/>
<reference evidence="1" key="2">
    <citation type="submission" date="2012-06" db="EMBL/GenBank/DDBJ databases">
        <authorList>
            <person name="Yu Y."/>
            <person name="Currie J."/>
            <person name="Lomeli R."/>
            <person name="Angelova A."/>
            <person name="Collura K."/>
            <person name="Wissotski M."/>
            <person name="Campos D."/>
            <person name="Kudrna D."/>
            <person name="Golser W."/>
            <person name="Ashely E."/>
            <person name="Descour A."/>
            <person name="Fernandes J."/>
            <person name="Soderlund C."/>
            <person name="Walbot V."/>
        </authorList>
    </citation>
    <scope>NUCLEOTIDE SEQUENCE</scope>
    <source>
        <strain evidence="1">B73</strain>
    </source>
</reference>
<accession>C0PLC1</accession>
<name>C0PLC1_MAIZE</name>
<dbReference type="InterPro" id="IPR016159">
    <property type="entry name" value="Cullin_repeat-like_dom_sf"/>
</dbReference>
<proteinExistence type="evidence at transcript level"/>
<protein>
    <submittedName>
        <fullName evidence="1">Uncharacterized protein</fullName>
    </submittedName>
</protein>
<organism evidence="1">
    <name type="scientific">Zea mays</name>
    <name type="common">Maize</name>
    <dbReference type="NCBI Taxonomy" id="4577"/>
    <lineage>
        <taxon>Eukaryota</taxon>
        <taxon>Viridiplantae</taxon>
        <taxon>Streptophyta</taxon>
        <taxon>Embryophyta</taxon>
        <taxon>Tracheophyta</taxon>
        <taxon>Spermatophyta</taxon>
        <taxon>Magnoliopsida</taxon>
        <taxon>Liliopsida</taxon>
        <taxon>Poales</taxon>
        <taxon>Poaceae</taxon>
        <taxon>PACMAD clade</taxon>
        <taxon>Panicoideae</taxon>
        <taxon>Andropogonodae</taxon>
        <taxon>Andropogoneae</taxon>
        <taxon>Tripsacinae</taxon>
        <taxon>Zea</taxon>
    </lineage>
</organism>
<dbReference type="EMBL" id="BT069090">
    <property type="protein sequence ID" value="ACN35987.1"/>
    <property type="molecule type" value="mRNA"/>
</dbReference>
<dbReference type="Gene3D" id="1.20.1310.10">
    <property type="entry name" value="Cullin Repeats"/>
    <property type="match status" value="1"/>
</dbReference>
<evidence type="ECO:0000313" key="1">
    <source>
        <dbReference type="EMBL" id="ACN35987.1"/>
    </source>
</evidence>
<dbReference type="SUPFAM" id="SSF74788">
    <property type="entry name" value="Cullin repeat-like"/>
    <property type="match status" value="1"/>
</dbReference>
<sequence>MCTALGIHSKSFEKPFLECIFEFDGTEGVKYIQQSDILDYLKHVESRLQEHERCT</sequence>